<evidence type="ECO:0000313" key="1">
    <source>
        <dbReference type="EMBL" id="BDR57767.1"/>
    </source>
</evidence>
<proteinExistence type="predicted"/>
<evidence type="ECO:0000313" key="2">
    <source>
        <dbReference type="Proteomes" id="UP001321861"/>
    </source>
</evidence>
<dbReference type="EMBL" id="AP026802">
    <property type="protein sequence ID" value="BDR57767.1"/>
    <property type="molecule type" value="Genomic_DNA"/>
</dbReference>
<dbReference type="KEGG" id="xap:XA3_02080"/>
<dbReference type="Gene3D" id="1.10.10.10">
    <property type="entry name" value="Winged helix-like DNA-binding domain superfamily/Winged helix DNA-binding domain"/>
    <property type="match status" value="1"/>
</dbReference>
<gene>
    <name evidence="1" type="ORF">XA3_02080</name>
</gene>
<organism evidence="1 2">
    <name type="scientific">Xylocopilactobacillus apicola</name>
    <dbReference type="NCBI Taxonomy" id="2932184"/>
    <lineage>
        <taxon>Bacteria</taxon>
        <taxon>Bacillati</taxon>
        <taxon>Bacillota</taxon>
        <taxon>Bacilli</taxon>
        <taxon>Lactobacillales</taxon>
        <taxon>Lactobacillaceae</taxon>
        <taxon>Xylocopilactobacillus</taxon>
    </lineage>
</organism>
<sequence>MLNKYAPPEIKTNVEKTILKIWKVDFLSTFQGEEINERERIILKSIISSPGNSLSHKQIETITELTRTQVTNSLNSLIQKGIIEKYGKSKSTRYGIFQTKEQILADYQALPELIRTALDQY</sequence>
<reference evidence="1 2" key="1">
    <citation type="journal article" date="2023" name="Microbiol. Spectr.">
        <title>Symbiosis of Carpenter Bees with Uncharacterized Lactic Acid Bacteria Showing NAD Auxotrophy.</title>
        <authorList>
            <person name="Kawasaki S."/>
            <person name="Ozawa K."/>
            <person name="Mori T."/>
            <person name="Yamamoto A."/>
            <person name="Ito M."/>
            <person name="Ohkuma M."/>
            <person name="Sakamoto M."/>
            <person name="Matsutani M."/>
        </authorList>
    </citation>
    <scope>NUCLEOTIDE SEQUENCE [LARGE SCALE GENOMIC DNA]</scope>
    <source>
        <strain evidence="1 2">XA3</strain>
    </source>
</reference>
<dbReference type="SUPFAM" id="SSF46785">
    <property type="entry name" value="Winged helix' DNA-binding domain"/>
    <property type="match status" value="1"/>
</dbReference>
<dbReference type="Proteomes" id="UP001321861">
    <property type="component" value="Chromosome"/>
</dbReference>
<dbReference type="InterPro" id="IPR036388">
    <property type="entry name" value="WH-like_DNA-bd_sf"/>
</dbReference>
<name>A0AAU9DAA8_9LACO</name>
<dbReference type="AlphaFoldDB" id="A0AAU9DAA8"/>
<accession>A0AAU9DAA8</accession>
<dbReference type="InterPro" id="IPR036390">
    <property type="entry name" value="WH_DNA-bd_sf"/>
</dbReference>
<protein>
    <recommendedName>
        <fullName evidence="3">MarR family transcriptional regulator</fullName>
    </recommendedName>
</protein>
<dbReference type="RefSeq" id="WP_317635708.1">
    <property type="nucleotide sequence ID" value="NZ_AP026802.1"/>
</dbReference>
<evidence type="ECO:0008006" key="3">
    <source>
        <dbReference type="Google" id="ProtNLM"/>
    </source>
</evidence>
<keyword evidence="2" id="KW-1185">Reference proteome</keyword>